<organism evidence="1 2">
    <name type="scientific">Actinomyces naeslundii (strain ATCC 12104 / DSM 43013 / CCUG 2238 / JCM 8349 / NCTC 10301 / Howell 279)</name>
    <dbReference type="NCBI Taxonomy" id="1115803"/>
    <lineage>
        <taxon>Bacteria</taxon>
        <taxon>Bacillati</taxon>
        <taxon>Actinomycetota</taxon>
        <taxon>Actinomycetes</taxon>
        <taxon>Actinomycetales</taxon>
        <taxon>Actinomycetaceae</taxon>
        <taxon>Actinomyces</taxon>
    </lineage>
</organism>
<reference evidence="1 2" key="1">
    <citation type="submission" date="2012-07" db="EMBL/GenBank/DDBJ databases">
        <authorList>
            <person name="Durkin A.S."/>
            <person name="McCorrison J."/>
            <person name="Torralba M."/>
            <person name="Gillis M."/>
            <person name="Methe B."/>
            <person name="Sutton G."/>
            <person name="Nelson K.E."/>
        </authorList>
    </citation>
    <scope>NUCLEOTIDE SEQUENCE [LARGE SCALE GENOMIC DNA]</scope>
    <source>
        <strain evidence="2">ATCC 12104 / DSM 43013 / CCUG 2238 / JCM 8349 / NCTC 10301 / Howell 279</strain>
    </source>
</reference>
<dbReference type="EMBL" id="ALJK01000025">
    <property type="protein sequence ID" value="EJN85968.1"/>
    <property type="molecule type" value="Genomic_DNA"/>
</dbReference>
<sequence>MTYPRDITTEVEAAVLEHADRLAAIIGKHWHPTNDTDRDDVMLLVADLLRAHAETGIEMQTWRAALDVVMDHLAAEPEGADLLHRLGRPTWFTVIGTTKSSHREAVAVIPGRRHLETAIGAWATQVQAPTAADAVSAAVSKHLQHTYLAAPTGNDAQPREAVRRTDRCLLDDRSGDESRFYAHQADQDTSCFSH</sequence>
<gene>
    <name evidence="1" type="ORF">HMPREF1129_2848</name>
</gene>
<protein>
    <submittedName>
        <fullName evidence="1">Uncharacterized protein</fullName>
    </submittedName>
</protein>
<name>J3ADB9_ACTNH</name>
<dbReference type="Proteomes" id="UP000007814">
    <property type="component" value="Unassembled WGS sequence"/>
</dbReference>
<evidence type="ECO:0000313" key="2">
    <source>
        <dbReference type="Proteomes" id="UP000007814"/>
    </source>
</evidence>
<accession>J3ADB9</accession>
<dbReference type="AlphaFoldDB" id="J3ADB9"/>
<dbReference type="eggNOG" id="ENOG5031H0M">
    <property type="taxonomic scope" value="Bacteria"/>
</dbReference>
<proteinExistence type="predicted"/>
<evidence type="ECO:0000313" key="1">
    <source>
        <dbReference type="EMBL" id="EJN85968.1"/>
    </source>
</evidence>
<comment type="caution">
    <text evidence="1">The sequence shown here is derived from an EMBL/GenBank/DDBJ whole genome shotgun (WGS) entry which is preliminary data.</text>
</comment>